<gene>
    <name evidence="1" type="ORF">UFOVP820_6</name>
</gene>
<dbReference type="EMBL" id="LR796771">
    <property type="protein sequence ID" value="CAB4165033.1"/>
    <property type="molecule type" value="Genomic_DNA"/>
</dbReference>
<accession>A0A6J5P155</accession>
<organism evidence="1">
    <name type="scientific">uncultured Caudovirales phage</name>
    <dbReference type="NCBI Taxonomy" id="2100421"/>
    <lineage>
        <taxon>Viruses</taxon>
        <taxon>Duplodnaviria</taxon>
        <taxon>Heunggongvirae</taxon>
        <taxon>Uroviricota</taxon>
        <taxon>Caudoviricetes</taxon>
        <taxon>Peduoviridae</taxon>
        <taxon>Maltschvirus</taxon>
        <taxon>Maltschvirus maltsch</taxon>
    </lineage>
</organism>
<name>A0A6J5P155_9CAUD</name>
<reference evidence="1" key="1">
    <citation type="submission" date="2020-04" db="EMBL/GenBank/DDBJ databases">
        <authorList>
            <person name="Chiriac C."/>
            <person name="Salcher M."/>
            <person name="Ghai R."/>
            <person name="Kavagutti S V."/>
        </authorList>
    </citation>
    <scope>NUCLEOTIDE SEQUENCE</scope>
</reference>
<protein>
    <submittedName>
        <fullName evidence="1">Uncharacterized protein</fullName>
    </submittedName>
</protein>
<evidence type="ECO:0000313" key="1">
    <source>
        <dbReference type="EMBL" id="CAB4165033.1"/>
    </source>
</evidence>
<dbReference type="Gene3D" id="1.10.10.60">
    <property type="entry name" value="Homeodomain-like"/>
    <property type="match status" value="1"/>
</dbReference>
<sequence>MALKKETPVKEQATAENVGRNVANKLTPAVVQAIVDAYSSGMTLGQACALARVSTVAFQRYRRLNPEFTDTVWAEAVDLNTAALEERAHELAITATSNSPTMLIFLLKARKPSVYRDNVQVNANVQVEFAASFATAMDRLLKNS</sequence>
<proteinExistence type="predicted"/>